<gene>
    <name evidence="5" type="ORF">OV079_13260</name>
</gene>
<feature type="region of interest" description="Disordered" evidence="3">
    <location>
        <begin position="308"/>
        <end position="329"/>
    </location>
</feature>
<dbReference type="InterPro" id="IPR036013">
    <property type="entry name" value="Band_7/SPFH_dom_sf"/>
</dbReference>
<feature type="region of interest" description="Disordered" evidence="3">
    <location>
        <begin position="221"/>
        <end position="283"/>
    </location>
</feature>
<dbReference type="Gene3D" id="6.10.340.10">
    <property type="match status" value="1"/>
</dbReference>
<reference evidence="5" key="1">
    <citation type="submission" date="2022-11" db="EMBL/GenBank/DDBJ databases">
        <title>Minimal conservation of predation-associated metabolite biosynthetic gene clusters underscores biosynthetic potential of Myxococcota including descriptions for ten novel species: Archangium lansinium sp. nov., Myxococcus landrumus sp. nov., Nannocystis bai.</title>
        <authorList>
            <person name="Ahearne A."/>
            <person name="Stevens C."/>
            <person name="Phillips K."/>
        </authorList>
    </citation>
    <scope>NUCLEOTIDE SEQUENCE</scope>
    <source>
        <strain evidence="5">Na p29</strain>
    </source>
</reference>
<dbReference type="GO" id="GO:0007165">
    <property type="term" value="P:signal transduction"/>
    <property type="evidence" value="ECO:0007669"/>
    <property type="project" value="InterPro"/>
</dbReference>
<keyword evidence="2" id="KW-0175">Coiled coil</keyword>
<dbReference type="RefSeq" id="WP_267768732.1">
    <property type="nucleotide sequence ID" value="NZ_JAPNKE010000002.1"/>
</dbReference>
<feature type="compositionally biased region" description="Basic residues" evidence="3">
    <location>
        <begin position="235"/>
        <end position="257"/>
    </location>
</feature>
<comment type="subcellular location">
    <subcellularLocation>
        <location evidence="1">Membrane</location>
        <topology evidence="1">Single-pass membrane protein</topology>
    </subcellularLocation>
</comment>
<dbReference type="SUPFAM" id="SSF117892">
    <property type="entry name" value="Band 7/SPFH domain"/>
    <property type="match status" value="1"/>
</dbReference>
<feature type="region of interest" description="Disordered" evidence="3">
    <location>
        <begin position="1029"/>
        <end position="1052"/>
    </location>
</feature>
<feature type="compositionally biased region" description="Basic and acidic residues" evidence="3">
    <location>
        <begin position="572"/>
        <end position="604"/>
    </location>
</feature>
<evidence type="ECO:0000256" key="1">
    <source>
        <dbReference type="ARBA" id="ARBA00004167"/>
    </source>
</evidence>
<feature type="region of interest" description="Disordered" evidence="3">
    <location>
        <begin position="522"/>
        <end position="676"/>
    </location>
</feature>
<evidence type="ECO:0000256" key="3">
    <source>
        <dbReference type="SAM" id="MobiDB-lite"/>
    </source>
</evidence>
<dbReference type="PROSITE" id="PS50885">
    <property type="entry name" value="HAMP"/>
    <property type="match status" value="1"/>
</dbReference>
<dbReference type="AlphaFoldDB" id="A0A9X3IX13"/>
<accession>A0A9X3IX13</accession>
<dbReference type="Gene3D" id="3.30.479.30">
    <property type="entry name" value="Band 7 domain"/>
    <property type="match status" value="1"/>
</dbReference>
<dbReference type="SMART" id="SM00304">
    <property type="entry name" value="HAMP"/>
    <property type="match status" value="1"/>
</dbReference>
<dbReference type="Proteomes" id="UP001150924">
    <property type="component" value="Unassembled WGS sequence"/>
</dbReference>
<proteinExistence type="predicted"/>
<dbReference type="Pfam" id="PF00672">
    <property type="entry name" value="HAMP"/>
    <property type="match status" value="1"/>
</dbReference>
<keyword evidence="6" id="KW-1185">Reference proteome</keyword>
<protein>
    <submittedName>
        <fullName evidence="5">SPFH domain-containing protein</fullName>
    </submittedName>
</protein>
<dbReference type="GO" id="GO:0016020">
    <property type="term" value="C:membrane"/>
    <property type="evidence" value="ECO:0007669"/>
    <property type="project" value="UniProtKB-SubCell"/>
</dbReference>
<evidence type="ECO:0000256" key="2">
    <source>
        <dbReference type="SAM" id="Coils"/>
    </source>
</evidence>
<evidence type="ECO:0000313" key="5">
    <source>
        <dbReference type="EMBL" id="MCY1006505.1"/>
    </source>
</evidence>
<evidence type="ECO:0000313" key="6">
    <source>
        <dbReference type="Proteomes" id="UP001150924"/>
    </source>
</evidence>
<comment type="caution">
    <text evidence="5">The sequence shown here is derived from an EMBL/GenBank/DDBJ whole genome shotgun (WGS) entry which is preliminary data.</text>
</comment>
<name>A0A9X3IX13_9BACT</name>
<dbReference type="EMBL" id="JAPNKE010000002">
    <property type="protein sequence ID" value="MCY1006505.1"/>
    <property type="molecule type" value="Genomic_DNA"/>
</dbReference>
<dbReference type="Pfam" id="PF01145">
    <property type="entry name" value="Band_7"/>
    <property type="match status" value="2"/>
</dbReference>
<feature type="coiled-coil region" evidence="2">
    <location>
        <begin position="871"/>
        <end position="910"/>
    </location>
</feature>
<dbReference type="InterPro" id="IPR003660">
    <property type="entry name" value="HAMP_dom"/>
</dbReference>
<organism evidence="5 6">
    <name type="scientific">Nannocystis pusilla</name>
    <dbReference type="NCBI Taxonomy" id="889268"/>
    <lineage>
        <taxon>Bacteria</taxon>
        <taxon>Pseudomonadati</taxon>
        <taxon>Myxococcota</taxon>
        <taxon>Polyangia</taxon>
        <taxon>Nannocystales</taxon>
        <taxon>Nannocystaceae</taxon>
        <taxon>Nannocystis</taxon>
    </lineage>
</organism>
<dbReference type="InterPro" id="IPR001107">
    <property type="entry name" value="Band_7"/>
</dbReference>
<feature type="compositionally biased region" description="Low complexity" evidence="3">
    <location>
        <begin position="611"/>
        <end position="621"/>
    </location>
</feature>
<dbReference type="CDD" id="cd06225">
    <property type="entry name" value="HAMP"/>
    <property type="match status" value="1"/>
</dbReference>
<sequence length="1052" mass="115741">MFRVFEELKRDVNQYLEAKKTALGDANIEASQSAIEAAVLLGVLVTVALLSLGPLSRSLQRDVLGRLSEVGSVTEAIASGDRRRRVRDFYQDELGQVARQLNAALDRQQELESQMQGRLLEQRRVLVGLMKQWPMPAALIGIDGKLVASTLSEDDEAELDRLTPRVRMAAKVLMTRRFVRAEELSADIKASDGVRVVQMRALASGDNQIAGWLASFVDPRVGVLAPPGPGDPRRATRRARRRRSAQARPAKRRRARTTNRQPPPAKRAKPQSPPRRSTTIPRCARAERARQGLARPGVRCGHGATAEIRLAQRRPDPGGPPGEAQIDDRRRRGSSWFDWVWIGGALIAGLVLMTTSFTAIEPGQVAVRINNVTGGLVTVTQPGWITRLPFGIHSVYVLDASPQTFSMHGSKNVDDLEVSELTVRASDGSNFHFSDTTIIFQIAGDEAQTVIRDGGEDRGYLKWMRPYARAILRDEFGRESTISVSNPTKFGEATERAKSRLNELLGVHGVIVTQIVTPRPAVQRRVREADRGAQQARQPARGHQVQPGRRGDQPRAPAGRGQPRPEPIDPGEADRARVGAGDRDRGPGRRDPRGRHLQDLEGRRGPGGAQRGQAAGGQAPRPARRGLPRAQGRDRRVPLAAGRARDGAARRAPARRDDRDRAVGQRRQPVAGRGREDRGCAVKGFVRICQLTLLSLLFLWIAPTCFISTVPLGKIGVRSSNASGVLAADLEPGWTLNMAGIHALTLLPSHYLFLDYGSEDGQGLQIRTRDNNNVFVDVSVPYRIKPGEAHQIMMAGNHVESTNGQYRFQRLAQETTVSVLREGLANLTSSDFYHADTRLKVADETLARLNQELAPLHLEAQAVLVRAVTFREEYEKQLQQIQLNEQNKLLDGAREKVAKQQQELDNYELGTNALANARQQDWIKRQADLERAYQVGFVDTKGDSTPGSARRALKALTEEEQVKLREQVGKVLDIDAPEAIADGYLLGIQNISAETLEYRQRVNAESDGVSQRLSAEGAAEVAAVQGEFEARSTRCSAARPAGPTSPTRARRT</sequence>
<feature type="domain" description="HAMP" evidence="4">
    <location>
        <begin position="61"/>
        <end position="113"/>
    </location>
</feature>
<feature type="compositionally biased region" description="Basic and acidic residues" evidence="3">
    <location>
        <begin position="631"/>
        <end position="663"/>
    </location>
</feature>
<evidence type="ECO:0000259" key="4">
    <source>
        <dbReference type="PROSITE" id="PS50885"/>
    </source>
</evidence>